<dbReference type="AlphaFoldDB" id="A0A255XNJ5"/>
<dbReference type="CDD" id="cd05269">
    <property type="entry name" value="TMR_SDR_a"/>
    <property type="match status" value="1"/>
</dbReference>
<dbReference type="PANTHER" id="PTHR47129">
    <property type="entry name" value="QUINONE OXIDOREDUCTASE 2"/>
    <property type="match status" value="1"/>
</dbReference>
<evidence type="ECO:0000259" key="1">
    <source>
        <dbReference type="Pfam" id="PF05368"/>
    </source>
</evidence>
<organism evidence="2 3">
    <name type="scientific">Elstera cyanobacteriorum</name>
    <dbReference type="NCBI Taxonomy" id="2022747"/>
    <lineage>
        <taxon>Bacteria</taxon>
        <taxon>Pseudomonadati</taxon>
        <taxon>Pseudomonadota</taxon>
        <taxon>Alphaproteobacteria</taxon>
        <taxon>Rhodospirillales</taxon>
        <taxon>Rhodospirillaceae</taxon>
        <taxon>Elstera</taxon>
    </lineage>
</organism>
<dbReference type="InterPro" id="IPR036291">
    <property type="entry name" value="NAD(P)-bd_dom_sf"/>
</dbReference>
<keyword evidence="3" id="KW-1185">Reference proteome</keyword>
<proteinExistence type="predicted"/>
<dbReference type="Pfam" id="PF05368">
    <property type="entry name" value="NmrA"/>
    <property type="match status" value="1"/>
</dbReference>
<evidence type="ECO:0000313" key="2">
    <source>
        <dbReference type="EMBL" id="OYQ18546.1"/>
    </source>
</evidence>
<sequence>MMAKLLVTGATGQLGRGVLQHLLTTYGVAPTDIIAATRNPAALADLTAKGVEIRAADFDNPAALVQAFQGVNRVLIISTSELAVPGKRLQQQSAAVAAAAKAGVAHIVYTSMPNPANSLVTFAPDHLGTEKAIQASGVRYTILRNSWYTDNYLLSLPHVLATGTWYTATGEGRTPNISRNDCARAAAAALANPPAGNAILTLTGPESLTIAEVAAQVSAVTGKAITVQQVPNAAFAAGLESAGLPPFLATALASADANTQAGNFDLLTGDYQTLTGQAPQTVRAFLEAHKAALLG</sequence>
<dbReference type="Gene3D" id="3.90.25.10">
    <property type="entry name" value="UDP-galactose 4-epimerase, domain 1"/>
    <property type="match status" value="1"/>
</dbReference>
<reference evidence="2 3" key="1">
    <citation type="submission" date="2017-07" db="EMBL/GenBank/DDBJ databases">
        <title>Elstera cyanobacteriorum sp. nov., a novel bacterium isolated from cyanobacterial aggregates in a eutrophic lake.</title>
        <authorList>
            <person name="Cai H."/>
        </authorList>
    </citation>
    <scope>NUCLEOTIDE SEQUENCE [LARGE SCALE GENOMIC DNA]</scope>
    <source>
        <strain evidence="2 3">TH019</strain>
    </source>
</reference>
<accession>A0A255XNJ5</accession>
<dbReference type="SUPFAM" id="SSF51735">
    <property type="entry name" value="NAD(P)-binding Rossmann-fold domains"/>
    <property type="match status" value="1"/>
</dbReference>
<feature type="domain" description="NmrA-like" evidence="1">
    <location>
        <begin position="3"/>
        <end position="239"/>
    </location>
</feature>
<dbReference type="OrthoDB" id="7771794at2"/>
<dbReference type="Gene3D" id="3.40.50.720">
    <property type="entry name" value="NAD(P)-binding Rossmann-like Domain"/>
    <property type="match status" value="1"/>
</dbReference>
<dbReference type="PANTHER" id="PTHR47129:SF1">
    <property type="entry name" value="NMRA-LIKE DOMAIN-CONTAINING PROTEIN"/>
    <property type="match status" value="1"/>
</dbReference>
<dbReference type="InterPro" id="IPR008030">
    <property type="entry name" value="NmrA-like"/>
</dbReference>
<dbReference type="EMBL" id="NOXS01000032">
    <property type="protein sequence ID" value="OYQ18546.1"/>
    <property type="molecule type" value="Genomic_DNA"/>
</dbReference>
<dbReference type="Proteomes" id="UP000216361">
    <property type="component" value="Unassembled WGS sequence"/>
</dbReference>
<evidence type="ECO:0000313" key="3">
    <source>
        <dbReference type="Proteomes" id="UP000216361"/>
    </source>
</evidence>
<name>A0A255XNJ5_9PROT</name>
<gene>
    <name evidence="2" type="ORF">CHR90_09715</name>
</gene>
<dbReference type="InterPro" id="IPR052718">
    <property type="entry name" value="NmrA-type_oxidoreductase"/>
</dbReference>
<protein>
    <submittedName>
        <fullName evidence="2">NAD(P)-dependent oxidoreductase</fullName>
    </submittedName>
</protein>
<comment type="caution">
    <text evidence="2">The sequence shown here is derived from an EMBL/GenBank/DDBJ whole genome shotgun (WGS) entry which is preliminary data.</text>
</comment>